<keyword evidence="3" id="KW-1185">Reference proteome</keyword>
<evidence type="ECO:0000313" key="2">
    <source>
        <dbReference type="EMBL" id="AOW19752.1"/>
    </source>
</evidence>
<evidence type="ECO:0000256" key="1">
    <source>
        <dbReference type="SAM" id="MobiDB-lite"/>
    </source>
</evidence>
<evidence type="ECO:0000313" key="3">
    <source>
        <dbReference type="Proteomes" id="UP000176050"/>
    </source>
</evidence>
<dbReference type="AlphaFoldDB" id="A0A1D8P596"/>
<dbReference type="OrthoDB" id="6402183at2"/>
<feature type="compositionally biased region" description="Basic and acidic residues" evidence="1">
    <location>
        <begin position="76"/>
        <end position="87"/>
    </location>
</feature>
<name>A0A1D8P596_9FLAO</name>
<proteinExistence type="predicted"/>
<accession>A0A1D8P596</accession>
<dbReference type="RefSeq" id="WP_070235868.1">
    <property type="nucleotide sequence ID" value="NZ_CP017478.1"/>
</dbReference>
<dbReference type="Proteomes" id="UP000176050">
    <property type="component" value="Chromosome"/>
</dbReference>
<dbReference type="KEGG" id="lul:LPB138_03220"/>
<gene>
    <name evidence="2" type="ORF">LPB138_03220</name>
</gene>
<dbReference type="EMBL" id="CP017478">
    <property type="protein sequence ID" value="AOW19752.1"/>
    <property type="molecule type" value="Genomic_DNA"/>
</dbReference>
<feature type="region of interest" description="Disordered" evidence="1">
    <location>
        <begin position="68"/>
        <end position="87"/>
    </location>
</feature>
<protein>
    <submittedName>
        <fullName evidence="2">Uncharacterized protein</fullName>
    </submittedName>
</protein>
<sequence>MSKYKVFYLDDEKEDLTIPYKNKLEITGLLDINLNKPYNFEKELDRLIEELKSCDALILDLQLDGPQEEDSAIEGKGSEEKKANDDEKKFKVRYQAPPLAQMIRTLASEGEIPDLPIILCSTEDKVKDSFNRDFTSHDLFDWTFLKDDIDEETINKIVSLIGGYQMLNKNKKDFSTSLGRDYNELDQRILSRFIIEDNPPTHEIARVIFKDIVQPTGLLINERTLAARLGVDMSKNVGCWNAFIDKHFSKAKYDGVFHTSWNRWWNDRVNDVFEEITNENLASLDANSRVSLLIEKTEFKDLIVAEPIELFESTNYWNICEITEMPLDPFEGFKISGKEEPKPWQDYAFISLFAIATKPDLIKKNGIKIHPSDLERLSLERKKID</sequence>
<organism evidence="2 3">
    <name type="scientific">Urechidicola croceus</name>
    <dbReference type="NCBI Taxonomy" id="1850246"/>
    <lineage>
        <taxon>Bacteria</taxon>
        <taxon>Pseudomonadati</taxon>
        <taxon>Bacteroidota</taxon>
        <taxon>Flavobacteriia</taxon>
        <taxon>Flavobacteriales</taxon>
        <taxon>Flavobacteriaceae</taxon>
        <taxon>Urechidicola</taxon>
    </lineage>
</organism>
<reference evidence="2 3" key="1">
    <citation type="submission" date="2016-10" db="EMBL/GenBank/DDBJ databases">
        <title>Lutibacter sp. LPB0138, isolated from marine gastropod.</title>
        <authorList>
            <person name="Kim E."/>
            <person name="Yi H."/>
        </authorList>
    </citation>
    <scope>NUCLEOTIDE SEQUENCE [LARGE SCALE GENOMIC DNA]</scope>
    <source>
        <strain evidence="2 3">LPB0138</strain>
    </source>
</reference>
<dbReference type="STRING" id="1850246.LPB138_03220"/>